<gene>
    <name evidence="5" type="ORF">BECKDK2373C_GA0170839_109323</name>
</gene>
<accession>A0A450T5L6</accession>
<evidence type="ECO:0000256" key="3">
    <source>
        <dbReference type="ARBA" id="ARBA00022679"/>
    </source>
</evidence>
<protein>
    <submittedName>
        <fullName evidence="5">Glycosyl transferase family 2</fullName>
    </submittedName>
</protein>
<dbReference type="Pfam" id="PF00535">
    <property type="entry name" value="Glycos_transf_2"/>
    <property type="match status" value="1"/>
</dbReference>
<name>A0A450T5L6_9GAMM</name>
<feature type="domain" description="Glycosyltransferase 2-like" evidence="4">
    <location>
        <begin position="7"/>
        <end position="177"/>
    </location>
</feature>
<keyword evidence="2" id="KW-0328">Glycosyltransferase</keyword>
<organism evidence="5">
    <name type="scientific">Candidatus Kentrum sp. DK</name>
    <dbReference type="NCBI Taxonomy" id="2126562"/>
    <lineage>
        <taxon>Bacteria</taxon>
        <taxon>Pseudomonadati</taxon>
        <taxon>Pseudomonadota</taxon>
        <taxon>Gammaproteobacteria</taxon>
        <taxon>Candidatus Kentrum</taxon>
    </lineage>
</organism>
<sequence length="189" mass="21546">MTKPKISVLIPTYNYARYLPEAIESVLKQDWQDLEVLISDDASTDESANVIARYAAIDNRIRVKIHLANMGMVENWNWCLSQARGEYIKYLFGDDVLASPRALSRFVESLESNPSAVLVVSSRYLINENSRIVDVGNDFKAFGFHSGSDAITRCMKRYKNLLGEPSVVMFRRFAAERGFDTAYRQGRIF</sequence>
<dbReference type="InterPro" id="IPR029044">
    <property type="entry name" value="Nucleotide-diphossugar_trans"/>
</dbReference>
<evidence type="ECO:0000256" key="2">
    <source>
        <dbReference type="ARBA" id="ARBA00022676"/>
    </source>
</evidence>
<dbReference type="SUPFAM" id="SSF53448">
    <property type="entry name" value="Nucleotide-diphospho-sugar transferases"/>
    <property type="match status" value="1"/>
</dbReference>
<evidence type="ECO:0000313" key="5">
    <source>
        <dbReference type="EMBL" id="VFJ62077.1"/>
    </source>
</evidence>
<dbReference type="AlphaFoldDB" id="A0A450T5L6"/>
<dbReference type="EMBL" id="CAADEY010000093">
    <property type="protein sequence ID" value="VFJ62077.1"/>
    <property type="molecule type" value="Genomic_DNA"/>
</dbReference>
<evidence type="ECO:0000259" key="4">
    <source>
        <dbReference type="Pfam" id="PF00535"/>
    </source>
</evidence>
<dbReference type="PANTHER" id="PTHR43685:SF5">
    <property type="entry name" value="GLYCOSYLTRANSFERASE EPSE-RELATED"/>
    <property type="match status" value="1"/>
</dbReference>
<evidence type="ECO:0000256" key="1">
    <source>
        <dbReference type="ARBA" id="ARBA00006739"/>
    </source>
</evidence>
<dbReference type="InterPro" id="IPR050834">
    <property type="entry name" value="Glycosyltransf_2"/>
</dbReference>
<dbReference type="Gene3D" id="3.90.550.10">
    <property type="entry name" value="Spore Coat Polysaccharide Biosynthesis Protein SpsA, Chain A"/>
    <property type="match status" value="1"/>
</dbReference>
<dbReference type="CDD" id="cd00761">
    <property type="entry name" value="Glyco_tranf_GTA_type"/>
    <property type="match status" value="1"/>
</dbReference>
<comment type="similarity">
    <text evidence="1">Belongs to the glycosyltransferase 2 family.</text>
</comment>
<dbReference type="InterPro" id="IPR001173">
    <property type="entry name" value="Glyco_trans_2-like"/>
</dbReference>
<reference evidence="5" key="1">
    <citation type="submission" date="2019-02" db="EMBL/GenBank/DDBJ databases">
        <authorList>
            <person name="Gruber-Vodicka R. H."/>
            <person name="Seah K. B. B."/>
        </authorList>
    </citation>
    <scope>NUCLEOTIDE SEQUENCE</scope>
    <source>
        <strain evidence="5">BECK_DK161</strain>
    </source>
</reference>
<dbReference type="PANTHER" id="PTHR43685">
    <property type="entry name" value="GLYCOSYLTRANSFERASE"/>
    <property type="match status" value="1"/>
</dbReference>
<proteinExistence type="inferred from homology"/>
<keyword evidence="3 5" id="KW-0808">Transferase</keyword>
<dbReference type="GO" id="GO:0016757">
    <property type="term" value="F:glycosyltransferase activity"/>
    <property type="evidence" value="ECO:0007669"/>
    <property type="project" value="UniProtKB-KW"/>
</dbReference>